<dbReference type="GO" id="GO:0004721">
    <property type="term" value="F:phosphoprotein phosphatase activity"/>
    <property type="evidence" value="ECO:0007669"/>
    <property type="project" value="UniProtKB-KW"/>
</dbReference>
<organism evidence="7 9">
    <name type="scientific">Dracunculus medinensis</name>
    <name type="common">Guinea worm</name>
    <dbReference type="NCBI Taxonomy" id="318479"/>
    <lineage>
        <taxon>Eukaryota</taxon>
        <taxon>Metazoa</taxon>
        <taxon>Ecdysozoa</taxon>
        <taxon>Nematoda</taxon>
        <taxon>Chromadorea</taxon>
        <taxon>Rhabditida</taxon>
        <taxon>Spirurina</taxon>
        <taxon>Dracunculoidea</taxon>
        <taxon>Dracunculidae</taxon>
        <taxon>Dracunculus</taxon>
    </lineage>
</organism>
<sequence>MSEIVDGLFISGISGLRTTKIHEKGITHIINATSEVPNLKALGNIERTKLWLENTPQTYIYPHLELLSDQIEAIIHDGGKVLVHCVCGTSRSPTIGLAFLTKHRCRTLRDAYCLMSRKHPIVQPNIGFWKQLITFEKA</sequence>
<dbReference type="InterPro" id="IPR052103">
    <property type="entry name" value="Dual_spec_Phospatases"/>
</dbReference>
<evidence type="ECO:0000313" key="6">
    <source>
        <dbReference type="EMBL" id="VDN56615.1"/>
    </source>
</evidence>
<evidence type="ECO:0000256" key="1">
    <source>
        <dbReference type="ARBA" id="ARBA00008601"/>
    </source>
</evidence>
<dbReference type="Proteomes" id="UP000038040">
    <property type="component" value="Unplaced"/>
</dbReference>
<dbReference type="OrthoDB" id="285418at2759"/>
<dbReference type="SUPFAM" id="SSF52799">
    <property type="entry name" value="(Phosphotyrosine protein) phosphatases II"/>
    <property type="match status" value="1"/>
</dbReference>
<dbReference type="STRING" id="318479.A0A0N4U5T2"/>
<reference evidence="9" key="1">
    <citation type="submission" date="2017-02" db="UniProtKB">
        <authorList>
            <consortium name="WormBaseParasite"/>
        </authorList>
    </citation>
    <scope>IDENTIFICATION</scope>
</reference>
<dbReference type="Proteomes" id="UP000274756">
    <property type="component" value="Unassembled WGS sequence"/>
</dbReference>
<dbReference type="PANTHER" id="PTHR45961">
    <property type="entry name" value="IP21249P"/>
    <property type="match status" value="1"/>
</dbReference>
<dbReference type="InterPro" id="IPR000340">
    <property type="entry name" value="Dual-sp_phosphatase_cat-dom"/>
</dbReference>
<keyword evidence="2" id="KW-0378">Hydrolase</keyword>
<dbReference type="InterPro" id="IPR029021">
    <property type="entry name" value="Prot-tyrosine_phosphatase-like"/>
</dbReference>
<dbReference type="EMBL" id="UYYG01001156">
    <property type="protein sequence ID" value="VDN56615.1"/>
    <property type="molecule type" value="Genomic_DNA"/>
</dbReference>
<feature type="domain" description="Tyrosine-protein phosphatase" evidence="4">
    <location>
        <begin position="1"/>
        <end position="138"/>
    </location>
</feature>
<accession>A0A0N4U5T2</accession>
<evidence type="ECO:0000259" key="4">
    <source>
        <dbReference type="PROSITE" id="PS50054"/>
    </source>
</evidence>
<proteinExistence type="inferred from homology"/>
<dbReference type="InterPro" id="IPR000387">
    <property type="entry name" value="Tyr_Pase_dom"/>
</dbReference>
<feature type="domain" description="Tyrosine specific protein phosphatases" evidence="5">
    <location>
        <begin position="65"/>
        <end position="120"/>
    </location>
</feature>
<keyword evidence="8" id="KW-1185">Reference proteome</keyword>
<evidence type="ECO:0000256" key="3">
    <source>
        <dbReference type="ARBA" id="ARBA00022912"/>
    </source>
</evidence>
<evidence type="ECO:0000256" key="2">
    <source>
        <dbReference type="ARBA" id="ARBA00022801"/>
    </source>
</evidence>
<dbReference type="WBParaSite" id="DME_0000222801-mRNA-1">
    <property type="protein sequence ID" value="DME_0000222801-mRNA-1"/>
    <property type="gene ID" value="DME_0000222801"/>
</dbReference>
<protein>
    <submittedName>
        <fullName evidence="9">TYR_PHOSPHATASE_2 domain-containing protein</fullName>
    </submittedName>
</protein>
<dbReference type="GO" id="GO:0005737">
    <property type="term" value="C:cytoplasm"/>
    <property type="evidence" value="ECO:0007669"/>
    <property type="project" value="TreeGrafter"/>
</dbReference>
<dbReference type="PROSITE" id="PS50054">
    <property type="entry name" value="TYR_PHOSPHATASE_DUAL"/>
    <property type="match status" value="1"/>
</dbReference>
<gene>
    <name evidence="6" type="ORF">DME_LOCUS6588</name>
</gene>
<dbReference type="Gene3D" id="3.90.190.10">
    <property type="entry name" value="Protein tyrosine phosphatase superfamily"/>
    <property type="match status" value="1"/>
</dbReference>
<evidence type="ECO:0000313" key="7">
    <source>
        <dbReference type="Proteomes" id="UP000038040"/>
    </source>
</evidence>
<reference evidence="6 8" key="2">
    <citation type="submission" date="2018-11" db="EMBL/GenBank/DDBJ databases">
        <authorList>
            <consortium name="Pathogen Informatics"/>
        </authorList>
    </citation>
    <scope>NUCLEOTIDE SEQUENCE [LARGE SCALE GENOMIC DNA]</scope>
</reference>
<name>A0A0N4U5T2_DRAME</name>
<keyword evidence="3" id="KW-0904">Protein phosphatase</keyword>
<comment type="similarity">
    <text evidence="1">Belongs to the protein-tyrosine phosphatase family. Non-receptor class dual specificity subfamily.</text>
</comment>
<dbReference type="PROSITE" id="PS50056">
    <property type="entry name" value="TYR_PHOSPHATASE_2"/>
    <property type="match status" value="1"/>
</dbReference>
<dbReference type="Pfam" id="PF00782">
    <property type="entry name" value="DSPc"/>
    <property type="match status" value="1"/>
</dbReference>
<evidence type="ECO:0000259" key="5">
    <source>
        <dbReference type="PROSITE" id="PS50056"/>
    </source>
</evidence>
<dbReference type="SMART" id="SM00195">
    <property type="entry name" value="DSPc"/>
    <property type="match status" value="1"/>
</dbReference>
<dbReference type="CDD" id="cd14514">
    <property type="entry name" value="DUSP14-like"/>
    <property type="match status" value="1"/>
</dbReference>
<dbReference type="AlphaFoldDB" id="A0A0N4U5T2"/>
<dbReference type="InterPro" id="IPR020422">
    <property type="entry name" value="TYR_PHOSPHATASE_DUAL_dom"/>
</dbReference>
<dbReference type="PANTHER" id="PTHR45961:SF9">
    <property type="entry name" value="DUAL SPECIFICITY PROTEIN PHOSPHATASE 14"/>
    <property type="match status" value="1"/>
</dbReference>
<dbReference type="PROSITE" id="PS00383">
    <property type="entry name" value="TYR_PHOSPHATASE_1"/>
    <property type="match status" value="1"/>
</dbReference>
<evidence type="ECO:0000313" key="8">
    <source>
        <dbReference type="Proteomes" id="UP000274756"/>
    </source>
</evidence>
<evidence type="ECO:0000313" key="9">
    <source>
        <dbReference type="WBParaSite" id="DME_0000222801-mRNA-1"/>
    </source>
</evidence>
<dbReference type="InterPro" id="IPR016130">
    <property type="entry name" value="Tyr_Pase_AS"/>
</dbReference>